<keyword evidence="5 6" id="KW-0472">Membrane</keyword>
<evidence type="ECO:0000256" key="5">
    <source>
        <dbReference type="ARBA" id="ARBA00023136"/>
    </source>
</evidence>
<organism evidence="8 9">
    <name type="scientific">Agrobacterium burrii</name>
    <dbReference type="NCBI Taxonomy" id="2815339"/>
    <lineage>
        <taxon>Bacteria</taxon>
        <taxon>Pseudomonadati</taxon>
        <taxon>Pseudomonadota</taxon>
        <taxon>Alphaproteobacteria</taxon>
        <taxon>Hyphomicrobiales</taxon>
        <taxon>Rhizobiaceae</taxon>
        <taxon>Rhizobium/Agrobacterium group</taxon>
        <taxon>Agrobacterium</taxon>
        <taxon>Agrobacterium tumefaciens complex</taxon>
    </lineage>
</organism>
<gene>
    <name evidence="8" type="ORF">JZX89_16800</name>
</gene>
<dbReference type="InterPro" id="IPR051401">
    <property type="entry name" value="GtrA_CellWall_Glycosyl"/>
</dbReference>
<dbReference type="PANTHER" id="PTHR38459:SF1">
    <property type="entry name" value="PROPHAGE BACTOPRENOL-LINKED GLUCOSE TRANSLOCASE HOMOLOG"/>
    <property type="match status" value="1"/>
</dbReference>
<dbReference type="PANTHER" id="PTHR38459">
    <property type="entry name" value="PROPHAGE BACTOPRENOL-LINKED GLUCOSE TRANSLOCASE HOMOLOG"/>
    <property type="match status" value="1"/>
</dbReference>
<dbReference type="Pfam" id="PF04138">
    <property type="entry name" value="GtrA_DPMS_TM"/>
    <property type="match status" value="1"/>
</dbReference>
<dbReference type="RefSeq" id="WP_174375266.1">
    <property type="nucleotide sequence ID" value="NZ_JAFLNA010000009.1"/>
</dbReference>
<dbReference type="EMBL" id="JAFLNA010000009">
    <property type="protein sequence ID" value="MBO0132395.1"/>
    <property type="molecule type" value="Genomic_DNA"/>
</dbReference>
<sequence length="129" mass="14727">MIDAVWQVLRFGTVGLVNTAVGLLAIYVLMYVFDTNLLIANASGYIVGLLVSFLLNRTWTFRSDQRTTVVLLRYIAAALFSYSLNFLIVLYGDMYSSVNQFFLQIIGISFYTVSMFILCRYFVFAVRSH</sequence>
<comment type="similarity">
    <text evidence="2">Belongs to the GtrA family.</text>
</comment>
<reference evidence="8 9" key="1">
    <citation type="submission" date="2021-03" db="EMBL/GenBank/DDBJ databases">
        <title>Whole genome sequence of Agrobacterium sp. strain Rnr.</title>
        <authorList>
            <person name="Mafakheri H."/>
            <person name="Taghavi S.M."/>
            <person name="Nemanja K."/>
            <person name="Osdaghi E."/>
        </authorList>
    </citation>
    <scope>NUCLEOTIDE SEQUENCE [LARGE SCALE GENOMIC DNA]</scope>
    <source>
        <strain evidence="8 9">Rnr</strain>
    </source>
</reference>
<evidence type="ECO:0000259" key="7">
    <source>
        <dbReference type="Pfam" id="PF04138"/>
    </source>
</evidence>
<comment type="subcellular location">
    <subcellularLocation>
        <location evidence="1">Membrane</location>
        <topology evidence="1">Multi-pass membrane protein</topology>
    </subcellularLocation>
</comment>
<keyword evidence="4 6" id="KW-1133">Transmembrane helix</keyword>
<feature type="transmembrane region" description="Helical" evidence="6">
    <location>
        <begin position="101"/>
        <end position="123"/>
    </location>
</feature>
<feature type="transmembrane region" description="Helical" evidence="6">
    <location>
        <begin position="39"/>
        <end position="59"/>
    </location>
</feature>
<protein>
    <submittedName>
        <fullName evidence="8">GtrA family protein</fullName>
    </submittedName>
</protein>
<evidence type="ECO:0000256" key="4">
    <source>
        <dbReference type="ARBA" id="ARBA00022989"/>
    </source>
</evidence>
<evidence type="ECO:0000256" key="1">
    <source>
        <dbReference type="ARBA" id="ARBA00004141"/>
    </source>
</evidence>
<proteinExistence type="inferred from homology"/>
<keyword evidence="3 6" id="KW-0812">Transmembrane</keyword>
<evidence type="ECO:0000313" key="8">
    <source>
        <dbReference type="EMBL" id="MBO0132395.1"/>
    </source>
</evidence>
<feature type="domain" description="GtrA/DPMS transmembrane" evidence="7">
    <location>
        <begin position="10"/>
        <end position="124"/>
    </location>
</feature>
<evidence type="ECO:0000256" key="2">
    <source>
        <dbReference type="ARBA" id="ARBA00009399"/>
    </source>
</evidence>
<dbReference type="InterPro" id="IPR007267">
    <property type="entry name" value="GtrA_DPMS_TM"/>
</dbReference>
<evidence type="ECO:0000256" key="6">
    <source>
        <dbReference type="SAM" id="Phobius"/>
    </source>
</evidence>
<feature type="transmembrane region" description="Helical" evidence="6">
    <location>
        <begin position="71"/>
        <end position="89"/>
    </location>
</feature>
<feature type="transmembrane region" description="Helical" evidence="6">
    <location>
        <begin position="12"/>
        <end position="33"/>
    </location>
</feature>
<accession>A0ABS3EK89</accession>
<name>A0ABS3EK89_9HYPH</name>
<keyword evidence="9" id="KW-1185">Reference proteome</keyword>
<comment type="caution">
    <text evidence="8">The sequence shown here is derived from an EMBL/GenBank/DDBJ whole genome shotgun (WGS) entry which is preliminary data.</text>
</comment>
<evidence type="ECO:0000256" key="3">
    <source>
        <dbReference type="ARBA" id="ARBA00022692"/>
    </source>
</evidence>
<evidence type="ECO:0000313" key="9">
    <source>
        <dbReference type="Proteomes" id="UP000664699"/>
    </source>
</evidence>
<dbReference type="Proteomes" id="UP000664699">
    <property type="component" value="Unassembled WGS sequence"/>
</dbReference>